<feature type="compositionally biased region" description="Low complexity" evidence="2">
    <location>
        <begin position="122"/>
        <end position="132"/>
    </location>
</feature>
<evidence type="ECO:0000256" key="1">
    <source>
        <dbReference type="SAM" id="Coils"/>
    </source>
</evidence>
<organism evidence="3 4">
    <name type="scientific">Caenorhabditis tropicalis</name>
    <dbReference type="NCBI Taxonomy" id="1561998"/>
    <lineage>
        <taxon>Eukaryota</taxon>
        <taxon>Metazoa</taxon>
        <taxon>Ecdysozoa</taxon>
        <taxon>Nematoda</taxon>
        <taxon>Chromadorea</taxon>
        <taxon>Rhabditida</taxon>
        <taxon>Rhabditina</taxon>
        <taxon>Rhabditomorpha</taxon>
        <taxon>Rhabditoidea</taxon>
        <taxon>Rhabditidae</taxon>
        <taxon>Peloderinae</taxon>
        <taxon>Caenorhabditis</taxon>
    </lineage>
</organism>
<protein>
    <submittedName>
        <fullName evidence="4">Uncharacterized protein</fullName>
    </submittedName>
</protein>
<feature type="region of interest" description="Disordered" evidence="2">
    <location>
        <begin position="91"/>
        <end position="132"/>
    </location>
</feature>
<keyword evidence="3" id="KW-1185">Reference proteome</keyword>
<evidence type="ECO:0000313" key="3">
    <source>
        <dbReference type="Proteomes" id="UP000095282"/>
    </source>
</evidence>
<feature type="coiled-coil region" evidence="1">
    <location>
        <begin position="56"/>
        <end position="90"/>
    </location>
</feature>
<dbReference type="WBParaSite" id="Csp11.Scaffold629.g12100.t1">
    <property type="protein sequence ID" value="Csp11.Scaffold629.g12100.t1"/>
    <property type="gene ID" value="Csp11.Scaffold629.g12100"/>
</dbReference>
<evidence type="ECO:0000256" key="2">
    <source>
        <dbReference type="SAM" id="MobiDB-lite"/>
    </source>
</evidence>
<accession>A0A1I7TV60</accession>
<evidence type="ECO:0000313" key="4">
    <source>
        <dbReference type="WBParaSite" id="Csp11.Scaffold629.g12100.t1"/>
    </source>
</evidence>
<proteinExistence type="predicted"/>
<feature type="compositionally biased region" description="Acidic residues" evidence="2">
    <location>
        <begin position="100"/>
        <end position="118"/>
    </location>
</feature>
<dbReference type="AlphaFoldDB" id="A0A1I7TV60"/>
<name>A0A1I7TV60_9PELO</name>
<dbReference type="eggNOG" id="ENOG502TK31">
    <property type="taxonomic scope" value="Eukaryota"/>
</dbReference>
<dbReference type="Proteomes" id="UP000095282">
    <property type="component" value="Unplaced"/>
</dbReference>
<keyword evidence="1" id="KW-0175">Coiled coil</keyword>
<reference evidence="4" key="1">
    <citation type="submission" date="2016-11" db="UniProtKB">
        <authorList>
            <consortium name="WormBaseParasite"/>
        </authorList>
    </citation>
    <scope>IDENTIFICATION</scope>
</reference>
<sequence length="132" mass="15119">MCGSTQRPYPVAEVVQRVNNEHDDMPVLEPEVDLNQPMVIDVQQDVDIEIQLLRSIEEAARENERLIQTVRHFQEVIEEQTELLERHIQEHLGRGKAENEENEEDEEIDVVTVDDEMPSVDSNGQNGQSSSS</sequence>